<feature type="domain" description="D-alanyl-D-alanine carboxypeptidase-like core" evidence="3">
    <location>
        <begin position="116"/>
        <end position="241"/>
    </location>
</feature>
<feature type="signal peptide" evidence="2">
    <location>
        <begin position="1"/>
        <end position="30"/>
    </location>
</feature>
<organism evidence="4 5">
    <name type="scientific">Leucobacter albus</name>
    <dbReference type="NCBI Taxonomy" id="272210"/>
    <lineage>
        <taxon>Bacteria</taxon>
        <taxon>Bacillati</taxon>
        <taxon>Actinomycetota</taxon>
        <taxon>Actinomycetes</taxon>
        <taxon>Micrococcales</taxon>
        <taxon>Microbacteriaceae</taxon>
        <taxon>Leucobacter</taxon>
    </lineage>
</organism>
<accession>A0ABW3TNV4</accession>
<keyword evidence="2" id="KW-0732">Signal</keyword>
<evidence type="ECO:0000313" key="4">
    <source>
        <dbReference type="EMBL" id="MFD1201713.1"/>
    </source>
</evidence>
<dbReference type="PANTHER" id="PTHR34385">
    <property type="entry name" value="D-ALANYL-D-ALANINE CARBOXYPEPTIDASE"/>
    <property type="match status" value="1"/>
</dbReference>
<comment type="caution">
    <text evidence="4">The sequence shown here is derived from an EMBL/GenBank/DDBJ whole genome shotgun (WGS) entry which is preliminary data.</text>
</comment>
<protein>
    <submittedName>
        <fullName evidence="4">M15 family metallopeptidase</fullName>
    </submittedName>
</protein>
<keyword evidence="5" id="KW-1185">Reference proteome</keyword>
<name>A0ABW3TNV4_9MICO</name>
<dbReference type="CDD" id="cd14852">
    <property type="entry name" value="LD-carboxypeptidase"/>
    <property type="match status" value="1"/>
</dbReference>
<proteinExistence type="predicted"/>
<dbReference type="InterPro" id="IPR009045">
    <property type="entry name" value="Zn_M74/Hedgehog-like"/>
</dbReference>
<dbReference type="PROSITE" id="PS51257">
    <property type="entry name" value="PROKAR_LIPOPROTEIN"/>
    <property type="match status" value="1"/>
</dbReference>
<dbReference type="EMBL" id="JBHTLY010000002">
    <property type="protein sequence ID" value="MFD1201713.1"/>
    <property type="molecule type" value="Genomic_DNA"/>
</dbReference>
<dbReference type="Gene3D" id="3.30.1380.10">
    <property type="match status" value="1"/>
</dbReference>
<reference evidence="5" key="1">
    <citation type="journal article" date="2019" name="Int. J. Syst. Evol. Microbiol.">
        <title>The Global Catalogue of Microorganisms (GCM) 10K type strain sequencing project: providing services to taxonomists for standard genome sequencing and annotation.</title>
        <authorList>
            <consortium name="The Broad Institute Genomics Platform"/>
            <consortium name="The Broad Institute Genome Sequencing Center for Infectious Disease"/>
            <person name="Wu L."/>
            <person name="Ma J."/>
        </authorList>
    </citation>
    <scope>NUCLEOTIDE SEQUENCE [LARGE SCALE GENOMIC DNA]</scope>
    <source>
        <strain evidence="5">CCUG 50213</strain>
    </source>
</reference>
<dbReference type="RefSeq" id="WP_343957701.1">
    <property type="nucleotide sequence ID" value="NZ_BAAAKZ010000002.1"/>
</dbReference>
<sequence>MTARSTALAARIAATAFVALVGLGALASCAAEPDAIHPTAPGPGPSVETKPAPTAEPEPEPTEQPAPPGFDKAALSLDDPNSIWVIVNKLRPLNPQNYIPTDLVTPNVHSTNGQPLRAVAAEATERMVAAAAADGVAIHIVSAYRSYDTQVSVYGNFVANQGQAFADTTSARPGHSEHQTGLTADFAGNDACTLDECFIDTAAGQWLNSRAAEFGFTMRYPNGLEGITGYHFEPWHYRYVGPELATELRAQGVNTLEEFFGLPAAGDYAG</sequence>
<feature type="chain" id="PRO_5045497487" evidence="2">
    <location>
        <begin position="31"/>
        <end position="270"/>
    </location>
</feature>
<dbReference type="Pfam" id="PF02557">
    <property type="entry name" value="VanY"/>
    <property type="match status" value="1"/>
</dbReference>
<gene>
    <name evidence="4" type="ORF">ACFQ3U_07400</name>
</gene>
<evidence type="ECO:0000259" key="3">
    <source>
        <dbReference type="Pfam" id="PF02557"/>
    </source>
</evidence>
<dbReference type="InterPro" id="IPR058193">
    <property type="entry name" value="VanY/YodJ_core_dom"/>
</dbReference>
<evidence type="ECO:0000256" key="1">
    <source>
        <dbReference type="SAM" id="MobiDB-lite"/>
    </source>
</evidence>
<dbReference type="InterPro" id="IPR003709">
    <property type="entry name" value="VanY-like_core_dom"/>
</dbReference>
<feature type="region of interest" description="Disordered" evidence="1">
    <location>
        <begin position="36"/>
        <end position="73"/>
    </location>
</feature>
<dbReference type="Proteomes" id="UP001597181">
    <property type="component" value="Unassembled WGS sequence"/>
</dbReference>
<dbReference type="InterPro" id="IPR052179">
    <property type="entry name" value="DD-CPase-like"/>
</dbReference>
<dbReference type="PANTHER" id="PTHR34385:SF1">
    <property type="entry name" value="PEPTIDOGLYCAN L-ALANYL-D-GLUTAMATE ENDOPEPTIDASE CWLK"/>
    <property type="match status" value="1"/>
</dbReference>
<evidence type="ECO:0000313" key="5">
    <source>
        <dbReference type="Proteomes" id="UP001597181"/>
    </source>
</evidence>
<dbReference type="SUPFAM" id="SSF55166">
    <property type="entry name" value="Hedgehog/DD-peptidase"/>
    <property type="match status" value="1"/>
</dbReference>
<evidence type="ECO:0000256" key="2">
    <source>
        <dbReference type="SAM" id="SignalP"/>
    </source>
</evidence>